<dbReference type="InterPro" id="IPR010982">
    <property type="entry name" value="Lambda_DNA-bd_dom_sf"/>
</dbReference>
<dbReference type="InterPro" id="IPR001387">
    <property type="entry name" value="Cro/C1-type_HTH"/>
</dbReference>
<dbReference type="PROSITE" id="PS50943">
    <property type="entry name" value="HTH_CROC1"/>
    <property type="match status" value="1"/>
</dbReference>
<gene>
    <name evidence="2" type="ORF">NCTC11557_00499</name>
</gene>
<dbReference type="InterPro" id="IPR053163">
    <property type="entry name" value="HTH-type_regulator_Rgg"/>
</dbReference>
<dbReference type="Pfam" id="PF01381">
    <property type="entry name" value="HTH_3"/>
    <property type="match status" value="1"/>
</dbReference>
<evidence type="ECO:0000313" key="2">
    <source>
        <dbReference type="EMBL" id="VTT23116.1"/>
    </source>
</evidence>
<evidence type="ECO:0000313" key="3">
    <source>
        <dbReference type="Proteomes" id="UP000339049"/>
    </source>
</evidence>
<dbReference type="GO" id="GO:0003677">
    <property type="term" value="F:DNA binding"/>
    <property type="evidence" value="ECO:0007669"/>
    <property type="project" value="InterPro"/>
</dbReference>
<dbReference type="InterPro" id="IPR011990">
    <property type="entry name" value="TPR-like_helical_dom_sf"/>
</dbReference>
<dbReference type="AlphaFoldDB" id="A0AAE9QRM9"/>
<sequence length="289" mass="33841">MNLLSEKFKLKRKELGISQQSLADGICEQSQISKIERGNFIPSADLLYKLSQRLEVTLDYFFNDEIEVKSSLSNFKNLSIHLLDDRNYDDLEYIYKIEIDRKSFLSVEDRMYLEWIKAIINFYKYDFHDAAITSLENVLLNLSTKGSVYLKVLNTLSNFYSLVGREEDYEANHLILMDLYQTKNLDHQEFLFGYIRVRYNYAHYLVSKGKYNEAIQEALETIDICKTNQTSYQLAPLLILVGNAGAKFLDKEQVINYYLEARELCKIYNNPLMLMKIESYLSSINSKNS</sequence>
<dbReference type="SUPFAM" id="SSF47413">
    <property type="entry name" value="lambda repressor-like DNA-binding domains"/>
    <property type="match status" value="1"/>
</dbReference>
<comment type="caution">
    <text evidence="2">The sequence shown here is derived from an EMBL/GenBank/DDBJ whole genome shotgun (WGS) entry which is preliminary data.</text>
</comment>
<organism evidence="2 3">
    <name type="scientific">Streptococcus dysgalactiae subsp. equisimilis</name>
    <name type="common">Streptococcus equisimilis</name>
    <dbReference type="NCBI Taxonomy" id="119602"/>
    <lineage>
        <taxon>Bacteria</taxon>
        <taxon>Bacillati</taxon>
        <taxon>Bacillota</taxon>
        <taxon>Bacilli</taxon>
        <taxon>Lactobacillales</taxon>
        <taxon>Streptococcaceae</taxon>
        <taxon>Streptococcus</taxon>
    </lineage>
</organism>
<dbReference type="RefSeq" id="WP_003060058.1">
    <property type="nucleotide sequence ID" value="NZ_CABEIS010000003.1"/>
</dbReference>
<dbReference type="Gene3D" id="1.25.40.10">
    <property type="entry name" value="Tetratricopeptide repeat domain"/>
    <property type="match status" value="1"/>
</dbReference>
<feature type="domain" description="HTH cro/C1-type" evidence="1">
    <location>
        <begin position="8"/>
        <end position="61"/>
    </location>
</feature>
<dbReference type="EMBL" id="CABEIY010000005">
    <property type="protein sequence ID" value="VTT23116.1"/>
    <property type="molecule type" value="Genomic_DNA"/>
</dbReference>
<dbReference type="PANTHER" id="PTHR37038">
    <property type="entry name" value="TRANSCRIPTIONAL REGULATOR-RELATED"/>
    <property type="match status" value="1"/>
</dbReference>
<reference evidence="2 3" key="1">
    <citation type="submission" date="2019-05" db="EMBL/GenBank/DDBJ databases">
        <authorList>
            <consortium name="Pathogen Informatics"/>
        </authorList>
    </citation>
    <scope>NUCLEOTIDE SEQUENCE [LARGE SCALE GENOMIC DNA]</scope>
    <source>
        <strain evidence="2 3">NCTC11557</strain>
    </source>
</reference>
<proteinExistence type="predicted"/>
<dbReference type="Proteomes" id="UP000339049">
    <property type="component" value="Unassembled WGS sequence"/>
</dbReference>
<dbReference type="SMART" id="SM00530">
    <property type="entry name" value="HTH_XRE"/>
    <property type="match status" value="1"/>
</dbReference>
<dbReference type="PANTHER" id="PTHR37038:SF14">
    <property type="entry name" value="TRANSCRIPTIONAL ACTIVATOR"/>
    <property type="match status" value="1"/>
</dbReference>
<name>A0AAE9QRM9_STREQ</name>
<accession>A0AAE9QRM9</accession>
<protein>
    <submittedName>
        <fullName evidence="2">Transcriptional regulator PlcR</fullName>
    </submittedName>
</protein>
<evidence type="ECO:0000259" key="1">
    <source>
        <dbReference type="PROSITE" id="PS50943"/>
    </source>
</evidence>
<dbReference type="CDD" id="cd00093">
    <property type="entry name" value="HTH_XRE"/>
    <property type="match status" value="1"/>
</dbReference>